<dbReference type="SUPFAM" id="SSF52091">
    <property type="entry name" value="SpoIIaa-like"/>
    <property type="match status" value="1"/>
</dbReference>
<organism evidence="3 4">
    <name type="scientific">Streptomyces lavendofoliae</name>
    <dbReference type="NCBI Taxonomy" id="67314"/>
    <lineage>
        <taxon>Bacteria</taxon>
        <taxon>Bacillati</taxon>
        <taxon>Actinomycetota</taxon>
        <taxon>Actinomycetes</taxon>
        <taxon>Kitasatosporales</taxon>
        <taxon>Streptomycetaceae</taxon>
        <taxon>Streptomyces</taxon>
    </lineage>
</organism>
<feature type="region of interest" description="Disordered" evidence="1">
    <location>
        <begin position="1"/>
        <end position="21"/>
    </location>
</feature>
<dbReference type="AlphaFoldDB" id="A0A918HYH7"/>
<keyword evidence="4" id="KW-1185">Reference proteome</keyword>
<dbReference type="Gene3D" id="3.30.750.24">
    <property type="entry name" value="STAS domain"/>
    <property type="match status" value="1"/>
</dbReference>
<dbReference type="InterPro" id="IPR058548">
    <property type="entry name" value="MlaB-like_STAS"/>
</dbReference>
<feature type="domain" description="STAS" evidence="2">
    <location>
        <begin position="30"/>
        <end position="103"/>
    </location>
</feature>
<name>A0A918HYH7_9ACTN</name>
<dbReference type="Pfam" id="PF13466">
    <property type="entry name" value="STAS_2"/>
    <property type="match status" value="1"/>
</dbReference>
<dbReference type="RefSeq" id="WP_189551136.1">
    <property type="nucleotide sequence ID" value="NZ_BMTP01000006.1"/>
</dbReference>
<protein>
    <recommendedName>
        <fullName evidence="2">STAS domain-containing protein</fullName>
    </recommendedName>
</protein>
<dbReference type="CDD" id="cd07043">
    <property type="entry name" value="STAS_anti-anti-sigma_factors"/>
    <property type="match status" value="1"/>
</dbReference>
<evidence type="ECO:0000256" key="1">
    <source>
        <dbReference type="SAM" id="MobiDB-lite"/>
    </source>
</evidence>
<reference evidence="3" key="1">
    <citation type="journal article" date="2014" name="Int. J. Syst. Evol. Microbiol.">
        <title>Complete genome sequence of Corynebacterium casei LMG S-19264T (=DSM 44701T), isolated from a smear-ripened cheese.</title>
        <authorList>
            <consortium name="US DOE Joint Genome Institute (JGI-PGF)"/>
            <person name="Walter F."/>
            <person name="Albersmeier A."/>
            <person name="Kalinowski J."/>
            <person name="Ruckert C."/>
        </authorList>
    </citation>
    <scope>NUCLEOTIDE SEQUENCE</scope>
    <source>
        <strain evidence="3">JCM 4391</strain>
    </source>
</reference>
<accession>A0A918HYH7</accession>
<gene>
    <name evidence="3" type="ORF">GCM10010274_28240</name>
</gene>
<evidence type="ECO:0000313" key="3">
    <source>
        <dbReference type="EMBL" id="GGU39138.1"/>
    </source>
</evidence>
<dbReference type="InterPro" id="IPR036513">
    <property type="entry name" value="STAS_dom_sf"/>
</dbReference>
<evidence type="ECO:0000313" key="4">
    <source>
        <dbReference type="Proteomes" id="UP000636661"/>
    </source>
</evidence>
<reference evidence="3" key="2">
    <citation type="submission" date="2020-09" db="EMBL/GenBank/DDBJ databases">
        <authorList>
            <person name="Sun Q."/>
            <person name="Ohkuma M."/>
        </authorList>
    </citation>
    <scope>NUCLEOTIDE SEQUENCE</scope>
    <source>
        <strain evidence="3">JCM 4391</strain>
    </source>
</reference>
<dbReference type="PROSITE" id="PS50801">
    <property type="entry name" value="STAS"/>
    <property type="match status" value="1"/>
</dbReference>
<evidence type="ECO:0000259" key="2">
    <source>
        <dbReference type="PROSITE" id="PS50801"/>
    </source>
</evidence>
<dbReference type="InterPro" id="IPR002645">
    <property type="entry name" value="STAS_dom"/>
</dbReference>
<comment type="caution">
    <text evidence="3">The sequence shown here is derived from an EMBL/GenBank/DDBJ whole genome shotgun (WGS) entry which is preliminary data.</text>
</comment>
<proteinExistence type="predicted"/>
<dbReference type="EMBL" id="BMTP01000006">
    <property type="protein sequence ID" value="GGU39138.1"/>
    <property type="molecule type" value="Genomic_DNA"/>
</dbReference>
<sequence length="116" mass="12709">MAVPHTEDVSVSGHPRRPLVSDECGPKDCVRVSGQVYLDTLPAWERLLGDLVDREGDILMDMSGITFVDVAGASSLARTAQCLPDGRRLVIRKPPASLTRVLELFWPELVAIEVVE</sequence>
<dbReference type="Proteomes" id="UP000636661">
    <property type="component" value="Unassembled WGS sequence"/>
</dbReference>